<accession>A0AAV4STB0</accession>
<organism evidence="1 2">
    <name type="scientific">Caerostris extrusa</name>
    <name type="common">Bark spider</name>
    <name type="synonym">Caerostris bankana</name>
    <dbReference type="NCBI Taxonomy" id="172846"/>
    <lineage>
        <taxon>Eukaryota</taxon>
        <taxon>Metazoa</taxon>
        <taxon>Ecdysozoa</taxon>
        <taxon>Arthropoda</taxon>
        <taxon>Chelicerata</taxon>
        <taxon>Arachnida</taxon>
        <taxon>Araneae</taxon>
        <taxon>Araneomorphae</taxon>
        <taxon>Entelegynae</taxon>
        <taxon>Araneoidea</taxon>
        <taxon>Araneidae</taxon>
        <taxon>Caerostris</taxon>
    </lineage>
</organism>
<comment type="caution">
    <text evidence="1">The sequence shown here is derived from an EMBL/GenBank/DDBJ whole genome shotgun (WGS) entry which is preliminary data.</text>
</comment>
<proteinExistence type="predicted"/>
<evidence type="ECO:0000313" key="2">
    <source>
        <dbReference type="Proteomes" id="UP001054945"/>
    </source>
</evidence>
<dbReference type="Proteomes" id="UP001054945">
    <property type="component" value="Unassembled WGS sequence"/>
</dbReference>
<reference evidence="1 2" key="1">
    <citation type="submission" date="2021-06" db="EMBL/GenBank/DDBJ databases">
        <title>Caerostris extrusa draft genome.</title>
        <authorList>
            <person name="Kono N."/>
            <person name="Arakawa K."/>
        </authorList>
    </citation>
    <scope>NUCLEOTIDE SEQUENCE [LARGE SCALE GENOMIC DNA]</scope>
</reference>
<sequence length="112" mass="12642">MSSLCETVKEEEEEKSLALDSFPMAIHLIPGEPVFLYFKSCCIFNALSSFRSLTHSVLSLMHTYPVISPSVSGSFIIIIPFLPPPYHRYCPGRTFLQPPSDREACSLWGEDR</sequence>
<dbReference type="EMBL" id="BPLR01010021">
    <property type="protein sequence ID" value="GIY36234.1"/>
    <property type="molecule type" value="Genomic_DNA"/>
</dbReference>
<name>A0AAV4STB0_CAEEX</name>
<evidence type="ECO:0000313" key="1">
    <source>
        <dbReference type="EMBL" id="GIY36234.1"/>
    </source>
</evidence>
<gene>
    <name evidence="1" type="ORF">CEXT_515061</name>
</gene>
<protein>
    <submittedName>
        <fullName evidence="1">Uncharacterized protein</fullName>
    </submittedName>
</protein>
<keyword evidence="2" id="KW-1185">Reference proteome</keyword>
<dbReference type="AlphaFoldDB" id="A0AAV4STB0"/>